<feature type="domain" description="HpcH/HpaI aldolase/citrate lyase" evidence="4">
    <location>
        <begin position="10"/>
        <end position="228"/>
    </location>
</feature>
<dbReference type="InterPro" id="IPR015813">
    <property type="entry name" value="Pyrv/PenolPyrv_kinase-like_dom"/>
</dbReference>
<evidence type="ECO:0000259" key="4">
    <source>
        <dbReference type="Pfam" id="PF03328"/>
    </source>
</evidence>
<organism evidence="5 6">
    <name type="scientific">Paenibacillus silagei</name>
    <dbReference type="NCBI Taxonomy" id="1670801"/>
    <lineage>
        <taxon>Bacteria</taxon>
        <taxon>Bacillati</taxon>
        <taxon>Bacillota</taxon>
        <taxon>Bacilli</taxon>
        <taxon>Bacillales</taxon>
        <taxon>Paenibacillaceae</taxon>
        <taxon>Paenibacillus</taxon>
    </lineage>
</organism>
<dbReference type="InterPro" id="IPR005000">
    <property type="entry name" value="Aldolase/citrate-lyase_domain"/>
</dbReference>
<dbReference type="Proteomes" id="UP000773462">
    <property type="component" value="Unassembled WGS sequence"/>
</dbReference>
<sequence>MSVAAEPLVYFYVPGYKPNYIEYAMTFYPMNIILCLEDGTPEEKKLEARYVVKNALQEFSSDSEHTLIVRVNSVHTPHWEQDLEELVPERPARIRLPMVRTAEDLRQVERKVQDVIHQRSLNYSPSYEVMIECCEAIFNLGEIHQASQNIYAFTFGGTDYFDDCVAKGLVDPALEVRKAKQKLGEYCRSVGLQCFDTTYMAYRDLEGFREDCLLSREYGFTGRSVIHPDQVAVVQDIYGISIA</sequence>
<dbReference type="EMBL" id="JAGGLV010000010">
    <property type="protein sequence ID" value="MBP2113202.1"/>
    <property type="molecule type" value="Genomic_DNA"/>
</dbReference>
<dbReference type="PIRSF" id="PIRSF015582">
    <property type="entry name" value="Cit_lyase_B"/>
    <property type="match status" value="1"/>
</dbReference>
<keyword evidence="3" id="KW-0460">Magnesium</keyword>
<dbReference type="Pfam" id="PF03328">
    <property type="entry name" value="HpcH_HpaI"/>
    <property type="match status" value="1"/>
</dbReference>
<dbReference type="InterPro" id="IPR011206">
    <property type="entry name" value="Citrate_lyase_beta/mcl1/mcl2"/>
</dbReference>
<dbReference type="InterPro" id="IPR040442">
    <property type="entry name" value="Pyrv_kinase-like_dom_sf"/>
</dbReference>
<comment type="cofactor">
    <cofactor evidence="1">
        <name>Mg(2+)</name>
        <dbReference type="ChEBI" id="CHEBI:18420"/>
    </cofactor>
</comment>
<reference evidence="5 6" key="1">
    <citation type="submission" date="2021-03" db="EMBL/GenBank/DDBJ databases">
        <title>Genomic Encyclopedia of Type Strains, Phase IV (KMG-IV): sequencing the most valuable type-strain genomes for metagenomic binning, comparative biology and taxonomic classification.</title>
        <authorList>
            <person name="Goeker M."/>
        </authorList>
    </citation>
    <scope>NUCLEOTIDE SEQUENCE [LARGE SCALE GENOMIC DNA]</scope>
    <source>
        <strain evidence="5 6">DSM 101953</strain>
    </source>
</reference>
<evidence type="ECO:0000256" key="1">
    <source>
        <dbReference type="ARBA" id="ARBA00001946"/>
    </source>
</evidence>
<dbReference type="PANTHER" id="PTHR32308">
    <property type="entry name" value="LYASE BETA SUBUNIT, PUTATIVE (AFU_ORTHOLOGUE AFUA_4G13030)-RELATED"/>
    <property type="match status" value="1"/>
</dbReference>
<proteinExistence type="predicted"/>
<keyword evidence="6" id="KW-1185">Reference proteome</keyword>
<evidence type="ECO:0000313" key="6">
    <source>
        <dbReference type="Proteomes" id="UP000773462"/>
    </source>
</evidence>
<accession>A0ABS4NV86</accession>
<dbReference type="PANTHER" id="PTHR32308:SF0">
    <property type="entry name" value="HPCH_HPAI ALDOLASE_CITRATE LYASE DOMAIN-CONTAINING PROTEIN"/>
    <property type="match status" value="1"/>
</dbReference>
<evidence type="ECO:0000256" key="2">
    <source>
        <dbReference type="ARBA" id="ARBA00022723"/>
    </source>
</evidence>
<gene>
    <name evidence="5" type="ORF">J2Z70_003361</name>
</gene>
<evidence type="ECO:0000256" key="3">
    <source>
        <dbReference type="ARBA" id="ARBA00022842"/>
    </source>
</evidence>
<dbReference type="RefSeq" id="WP_209874999.1">
    <property type="nucleotide sequence ID" value="NZ_JAGGLV010000010.1"/>
</dbReference>
<keyword evidence="2" id="KW-0479">Metal-binding</keyword>
<name>A0ABS4NV86_9BACL</name>
<dbReference type="Gene3D" id="3.20.20.60">
    <property type="entry name" value="Phosphoenolpyruvate-binding domains"/>
    <property type="match status" value="1"/>
</dbReference>
<dbReference type="SUPFAM" id="SSF51621">
    <property type="entry name" value="Phosphoenolpyruvate/pyruvate domain"/>
    <property type="match status" value="1"/>
</dbReference>
<dbReference type="EC" id="4.1.3.34" evidence="5"/>
<protein>
    <submittedName>
        <fullName evidence="5">Citrate lyase subunit beta/citryl-CoA lyase</fullName>
        <ecNumber evidence="5">4.1.3.34</ecNumber>
    </submittedName>
</protein>
<dbReference type="GO" id="GO:0008816">
    <property type="term" value="F:citryl-CoA lyase activity"/>
    <property type="evidence" value="ECO:0007669"/>
    <property type="project" value="UniProtKB-EC"/>
</dbReference>
<evidence type="ECO:0000313" key="5">
    <source>
        <dbReference type="EMBL" id="MBP2113202.1"/>
    </source>
</evidence>
<keyword evidence="5" id="KW-0456">Lyase</keyword>
<comment type="caution">
    <text evidence="5">The sequence shown here is derived from an EMBL/GenBank/DDBJ whole genome shotgun (WGS) entry which is preliminary data.</text>
</comment>